<gene>
    <name evidence="3" type="ORF">SAMN05216377_11926</name>
</gene>
<dbReference type="Proteomes" id="UP000198967">
    <property type="component" value="Unassembled WGS sequence"/>
</dbReference>
<dbReference type="AlphaFoldDB" id="A0A1G7ZSB5"/>
<dbReference type="EMBL" id="FNBE01000019">
    <property type="protein sequence ID" value="SDH11568.1"/>
    <property type="molecule type" value="Genomic_DNA"/>
</dbReference>
<keyword evidence="2" id="KW-0472">Membrane</keyword>
<reference evidence="3 4" key="1">
    <citation type="submission" date="2016-10" db="EMBL/GenBank/DDBJ databases">
        <authorList>
            <person name="de Groot N.N."/>
        </authorList>
    </citation>
    <scope>NUCLEOTIDE SEQUENCE [LARGE SCALE GENOMIC DNA]</scope>
    <source>
        <strain evidence="3 4">CGMCC 4.3143</strain>
    </source>
</reference>
<feature type="compositionally biased region" description="Low complexity" evidence="1">
    <location>
        <begin position="133"/>
        <end position="153"/>
    </location>
</feature>
<evidence type="ECO:0000313" key="4">
    <source>
        <dbReference type="Proteomes" id="UP000198967"/>
    </source>
</evidence>
<evidence type="ECO:0000313" key="3">
    <source>
        <dbReference type="EMBL" id="SDH11568.1"/>
    </source>
</evidence>
<evidence type="ECO:0000256" key="2">
    <source>
        <dbReference type="SAM" id="Phobius"/>
    </source>
</evidence>
<dbReference type="RefSeq" id="WP_143030205.1">
    <property type="nucleotide sequence ID" value="NZ_FNBE01000019.1"/>
</dbReference>
<evidence type="ECO:0000256" key="1">
    <source>
        <dbReference type="SAM" id="MobiDB-lite"/>
    </source>
</evidence>
<protein>
    <submittedName>
        <fullName evidence="3">Uncharacterized protein</fullName>
    </submittedName>
</protein>
<dbReference type="STRING" id="366584.SAMN05216377_11926"/>
<keyword evidence="4" id="KW-1185">Reference proteome</keyword>
<accession>A0A1G7ZSB5</accession>
<feature type="region of interest" description="Disordered" evidence="1">
    <location>
        <begin position="128"/>
        <end position="174"/>
    </location>
</feature>
<name>A0A1G7ZSB5_PSEOR</name>
<proteinExistence type="predicted"/>
<organism evidence="3 4">
    <name type="scientific">Pseudonocardia oroxyli</name>
    <dbReference type="NCBI Taxonomy" id="366584"/>
    <lineage>
        <taxon>Bacteria</taxon>
        <taxon>Bacillati</taxon>
        <taxon>Actinomycetota</taxon>
        <taxon>Actinomycetes</taxon>
        <taxon>Pseudonocardiales</taxon>
        <taxon>Pseudonocardiaceae</taxon>
        <taxon>Pseudonocardia</taxon>
    </lineage>
</organism>
<keyword evidence="2" id="KW-0812">Transmembrane</keyword>
<keyword evidence="2" id="KW-1133">Transmembrane helix</keyword>
<feature type="transmembrane region" description="Helical" evidence="2">
    <location>
        <begin position="20"/>
        <end position="37"/>
    </location>
</feature>
<sequence length="174" mass="18443">MGKPDQPRNPDNGRWRKRGVTFTVAATIGLGMAYFGTTGGASTAARPASSSSVKAKDRSFTKVVARLEKQGRTVRRLDEAFDQDCARQSYGQVQDYLRANPCEGLGRALFEITESGVTVVVAVSVVDMPDEPTPGSCTGSSTPTAPATSQSSAIRAESRGPASSTRPDATRRRS</sequence>
<dbReference type="OrthoDB" id="3684512at2"/>